<dbReference type="RefSeq" id="WP_101298501.1">
    <property type="nucleotide sequence ID" value="NZ_CP025197.1"/>
</dbReference>
<keyword evidence="4" id="KW-1185">Reference proteome</keyword>
<gene>
    <name evidence="3" type="primary">ppsA1</name>
    <name evidence="3" type="ORF">HVS_00350</name>
</gene>
<accession>A0A2K9E3M3</accession>
<dbReference type="InterPro" id="IPR002192">
    <property type="entry name" value="PPDK_AMP/ATP-bd"/>
</dbReference>
<keyword evidence="3" id="KW-0670">Pyruvate</keyword>
<dbReference type="EC" id="2.7.9.2" evidence="3"/>
<organism evidence="3 4">
    <name type="scientific">Acetivibrio saccincola</name>
    <dbReference type="NCBI Taxonomy" id="1677857"/>
    <lineage>
        <taxon>Bacteria</taxon>
        <taxon>Bacillati</taxon>
        <taxon>Bacillota</taxon>
        <taxon>Clostridia</taxon>
        <taxon>Eubacteriales</taxon>
        <taxon>Oscillospiraceae</taxon>
        <taxon>Acetivibrio</taxon>
    </lineage>
</organism>
<name>A0A2K9E3M3_9FIRM</name>
<dbReference type="KEGG" id="hsc:HVS_00350"/>
<dbReference type="EMBL" id="CP025197">
    <property type="protein sequence ID" value="AUG56056.1"/>
    <property type="molecule type" value="Genomic_DNA"/>
</dbReference>
<dbReference type="PANTHER" id="PTHR43615">
    <property type="entry name" value="PHOSPHOENOLPYRUVATE SYNTHASE-RELATED"/>
    <property type="match status" value="1"/>
</dbReference>
<dbReference type="Gene3D" id="3.30.470.20">
    <property type="entry name" value="ATP-grasp fold, B domain"/>
    <property type="match status" value="2"/>
</dbReference>
<dbReference type="InterPro" id="IPR036637">
    <property type="entry name" value="Phosphohistidine_dom_sf"/>
</dbReference>
<keyword evidence="3" id="KW-0808">Transferase</keyword>
<dbReference type="PANTHER" id="PTHR43615:SF1">
    <property type="entry name" value="PPDK_N DOMAIN-CONTAINING PROTEIN"/>
    <property type="match status" value="1"/>
</dbReference>
<dbReference type="SUPFAM" id="SSF52009">
    <property type="entry name" value="Phosphohistidine domain"/>
    <property type="match status" value="1"/>
</dbReference>
<sequence>MFVGLDNYVNLDKVGNKAKSLMHLKNNGFCVPDGFVLDIDVYDEIIKENRLDLQINKLCFDISKENAKEISFSILKLFDEVKIPQNIVSEISKLIKNKKYAVRSSGFKEDLADFAFAGQYSTFLNVKGIDEICRAVIGCYKSMYEERVLSYMLDNGMDLKNMKMAVIVQEMVEADVSGVAFSVNPLSGSDKEIVIEAAEGAGEKVVGGKVNPERYIYSWFYKEEFYNKNNKLLNQEVFLKLSQKVLDIQILYGYPCDIEFAVKGEDIYFLQARPITKISYGGIEEQWTTANFKDGVSAGVCTPFMWSLYEYIWEYTLKKFVLDGKILKKSEWRKAGNMFFGRPYWNLSLVKTAMAKVPGYKEREFDNDLGVEPCYEGDGHVTQITPKTLIGILRMAMAQKKIAKNQMKNVGKLKRELLDKYFSYLKIFENEENIDEENTHNLEKIWYRLVKDDYLLSQGTYFWQIFINTINQPIFKKRLRKFVSESEYFNLIGGLDNISHMLPFYEMWQISRNIIENKNSFDFWCNSSVDEIREEYYKNSRENCIPLLDDFIKKYGYHSDKELDITYPCYSEDIESVIKTLKKIINMDDRLNPEYKRRKQEEAFKNQMQKLKEKLGKRKYLKYEKAIKKMRNMLWWREEFRDISTRFYYIIRLYTMRLAKVYVEEGVINTPEDIWYTKMEDVFNFIDNKITKEELQGIISRNKKYYQSFRNFLSENEIGGTTKLNSKKIIFITHDREKTKYNLNKKTKKLHIIKGIGCNDGRATGTARVIKNIEEIHRIQEGDILVTRFTDTGWTAKFAALKGIVTEYGGVLCHTAVVSREYGIPCVVCTKDATKLIKDGSKITIDGATGEIIKEGG</sequence>
<evidence type="ECO:0000259" key="2">
    <source>
        <dbReference type="Pfam" id="PF01326"/>
    </source>
</evidence>
<proteinExistence type="predicted"/>
<dbReference type="SUPFAM" id="SSF56059">
    <property type="entry name" value="Glutathione synthetase ATP-binding domain-like"/>
    <property type="match status" value="1"/>
</dbReference>
<dbReference type="InterPro" id="IPR051549">
    <property type="entry name" value="PEP_Utilizing_Enz"/>
</dbReference>
<dbReference type="Gene3D" id="3.50.30.10">
    <property type="entry name" value="Phosphohistidine domain"/>
    <property type="match status" value="1"/>
</dbReference>
<feature type="domain" description="Pyruvate phosphate dikinase AMP/ATP-binding" evidence="2">
    <location>
        <begin position="12"/>
        <end position="217"/>
    </location>
</feature>
<dbReference type="Proteomes" id="UP000233534">
    <property type="component" value="Chromosome"/>
</dbReference>
<dbReference type="InterPro" id="IPR013815">
    <property type="entry name" value="ATP_grasp_subdomain_1"/>
</dbReference>
<evidence type="ECO:0000313" key="4">
    <source>
        <dbReference type="Proteomes" id="UP000233534"/>
    </source>
</evidence>
<dbReference type="Pfam" id="PF01326">
    <property type="entry name" value="PPDK_N"/>
    <property type="match status" value="2"/>
</dbReference>
<dbReference type="GO" id="GO:0005524">
    <property type="term" value="F:ATP binding"/>
    <property type="evidence" value="ECO:0007669"/>
    <property type="project" value="InterPro"/>
</dbReference>
<protein>
    <submittedName>
        <fullName evidence="3">Phosphoenolpyruvate synthase</fullName>
        <ecNumber evidence="3">2.7.9.2</ecNumber>
    </submittedName>
</protein>
<dbReference type="Gene3D" id="3.30.1490.20">
    <property type="entry name" value="ATP-grasp fold, A domain"/>
    <property type="match status" value="1"/>
</dbReference>
<feature type="domain" description="PEP-utilising enzyme mobile" evidence="1">
    <location>
        <begin position="779"/>
        <end position="850"/>
    </location>
</feature>
<reference evidence="3 4" key="1">
    <citation type="submission" date="2017-12" db="EMBL/GenBank/DDBJ databases">
        <title>Complete genome sequence of Herbivorax saccincola GGR1, a novel Cellulosome-producing hydrolytic bacterium in a thermophilic biogas plant, established by Illumina and Nanopore MinION sequencing.</title>
        <authorList>
            <person name="Pechtl A."/>
            <person name="Ruckert C."/>
            <person name="Koeck D.E."/>
            <person name="Maus I."/>
            <person name="Winkler A."/>
            <person name="Kalinowski J."/>
            <person name="Puhler A."/>
            <person name="Schwarz W.W."/>
            <person name="Zverlov V.V."/>
            <person name="Schluter A."/>
            <person name="Liebl W."/>
        </authorList>
    </citation>
    <scope>NUCLEOTIDE SEQUENCE [LARGE SCALE GENOMIC DNA]</scope>
    <source>
        <strain evidence="4">SR1</strain>
    </source>
</reference>
<dbReference type="GO" id="GO:0008986">
    <property type="term" value="F:pyruvate, water dikinase activity"/>
    <property type="evidence" value="ECO:0007669"/>
    <property type="project" value="UniProtKB-EC"/>
</dbReference>
<dbReference type="Pfam" id="PF00391">
    <property type="entry name" value="PEP-utilizers"/>
    <property type="match status" value="1"/>
</dbReference>
<evidence type="ECO:0000259" key="1">
    <source>
        <dbReference type="Pfam" id="PF00391"/>
    </source>
</evidence>
<evidence type="ECO:0000313" key="3">
    <source>
        <dbReference type="EMBL" id="AUG56056.1"/>
    </source>
</evidence>
<feature type="domain" description="Pyruvate phosphate dikinase AMP/ATP-binding" evidence="2">
    <location>
        <begin position="228"/>
        <end position="279"/>
    </location>
</feature>
<dbReference type="AlphaFoldDB" id="A0A2K9E3M3"/>
<dbReference type="InterPro" id="IPR008279">
    <property type="entry name" value="PEP-util_enz_mobile_dom"/>
</dbReference>